<dbReference type="GO" id="GO:0006325">
    <property type="term" value="P:chromatin organization"/>
    <property type="evidence" value="ECO:0007669"/>
    <property type="project" value="UniProtKB-KW"/>
</dbReference>
<evidence type="ECO:0000256" key="9">
    <source>
        <dbReference type="PIRSR" id="PIRSR628651-51"/>
    </source>
</evidence>
<feature type="site" description="Histone H3K4me3 binding" evidence="8">
    <location>
        <position position="243"/>
    </location>
</feature>
<evidence type="ECO:0000256" key="4">
    <source>
        <dbReference type="ARBA" id="ARBA00022771"/>
    </source>
</evidence>
<evidence type="ECO:0000256" key="3">
    <source>
        <dbReference type="ARBA" id="ARBA00022723"/>
    </source>
</evidence>
<feature type="region of interest" description="Disordered" evidence="12">
    <location>
        <begin position="174"/>
        <end position="201"/>
    </location>
</feature>
<dbReference type="STRING" id="1764295.A0A5B8MZG8"/>
<evidence type="ECO:0000259" key="13">
    <source>
        <dbReference type="PROSITE" id="PS50016"/>
    </source>
</evidence>
<dbReference type="InterPro" id="IPR024610">
    <property type="entry name" value="ING_N_histone-binding"/>
</dbReference>
<dbReference type="PROSITE" id="PS01359">
    <property type="entry name" value="ZF_PHD_1"/>
    <property type="match status" value="1"/>
</dbReference>
<dbReference type="GO" id="GO:0005634">
    <property type="term" value="C:nucleus"/>
    <property type="evidence" value="ECO:0007669"/>
    <property type="project" value="UniProtKB-SubCell"/>
</dbReference>
<comment type="similarity">
    <text evidence="2 11">Belongs to the ING family.</text>
</comment>
<feature type="binding site" evidence="9">
    <location>
        <position position="278"/>
    </location>
    <ligand>
        <name>Zn(2+)</name>
        <dbReference type="ChEBI" id="CHEBI:29105"/>
        <label>2</label>
    </ligand>
</feature>
<keyword evidence="7 11" id="KW-0539">Nucleus</keyword>
<dbReference type="InterPro" id="IPR028651">
    <property type="entry name" value="ING_fam"/>
</dbReference>
<evidence type="ECO:0000256" key="8">
    <source>
        <dbReference type="PIRSR" id="PIRSR628651-50"/>
    </source>
</evidence>
<dbReference type="CDD" id="cd15585">
    <property type="entry name" value="PHD_ING3"/>
    <property type="match status" value="1"/>
</dbReference>
<comment type="function">
    <text evidence="11">Component of an histone acetyltransferase complex.</text>
</comment>
<feature type="site" description="Histone H3K4me3 binding" evidence="8">
    <location>
        <position position="247"/>
    </location>
</feature>
<feature type="binding site" evidence="9">
    <location>
        <position position="235"/>
    </location>
    <ligand>
        <name>Zn(2+)</name>
        <dbReference type="ChEBI" id="CHEBI:29105"/>
        <label>1</label>
    </ligand>
</feature>
<comment type="domain">
    <text evidence="11">The PHD-type zinc finger mediates the binding to H3K4me3.</text>
</comment>
<keyword evidence="4 10" id="KW-0863">Zinc-finger</keyword>
<dbReference type="InterPro" id="IPR001965">
    <property type="entry name" value="Znf_PHD"/>
</dbReference>
<evidence type="ECO:0000256" key="2">
    <source>
        <dbReference type="ARBA" id="ARBA00010210"/>
    </source>
</evidence>
<protein>
    <recommendedName>
        <fullName evidence="11">PHD finger protein ING</fullName>
    </recommendedName>
</protein>
<comment type="subunit">
    <text evidence="11">Component of an histone acetyltransferase complex. Interacts with H3K4me3 and to a lesser extent with H3K4me2.</text>
</comment>
<feature type="domain" description="PHD-type" evidence="13">
    <location>
        <begin position="230"/>
        <end position="281"/>
    </location>
</feature>
<feature type="compositionally biased region" description="Low complexity" evidence="12">
    <location>
        <begin position="72"/>
        <end position="99"/>
    </location>
</feature>
<dbReference type="SUPFAM" id="SSF57903">
    <property type="entry name" value="FYVE/PHD zinc finger"/>
    <property type="match status" value="1"/>
</dbReference>
<dbReference type="PROSITE" id="PS50016">
    <property type="entry name" value="ZF_PHD_2"/>
    <property type="match status" value="1"/>
</dbReference>
<evidence type="ECO:0000313" key="14">
    <source>
        <dbReference type="EMBL" id="QDZ25456.1"/>
    </source>
</evidence>
<evidence type="ECO:0000256" key="7">
    <source>
        <dbReference type="ARBA" id="ARBA00023242"/>
    </source>
</evidence>
<evidence type="ECO:0000256" key="5">
    <source>
        <dbReference type="ARBA" id="ARBA00022833"/>
    </source>
</evidence>
<keyword evidence="6 11" id="KW-0156">Chromatin regulator</keyword>
<evidence type="ECO:0000256" key="12">
    <source>
        <dbReference type="SAM" id="MobiDB-lite"/>
    </source>
</evidence>
<feature type="site" description="Histone H3K4me3 binding" evidence="8">
    <location>
        <position position="255"/>
    </location>
</feature>
<dbReference type="AlphaFoldDB" id="A0A5B8MZG8"/>
<dbReference type="OrthoDB" id="5411773at2759"/>
<feature type="binding site" evidence="9">
    <location>
        <position position="251"/>
    </location>
    <ligand>
        <name>Zn(2+)</name>
        <dbReference type="ChEBI" id="CHEBI:29105"/>
        <label>2</label>
    </ligand>
</feature>
<dbReference type="InterPro" id="IPR042020">
    <property type="entry name" value="ING3_PHD"/>
</dbReference>
<dbReference type="GO" id="GO:0008270">
    <property type="term" value="F:zinc ion binding"/>
    <property type="evidence" value="ECO:0007669"/>
    <property type="project" value="UniProtKB-KW"/>
</dbReference>
<organism evidence="14 15">
    <name type="scientific">Chloropicon primus</name>
    <dbReference type="NCBI Taxonomy" id="1764295"/>
    <lineage>
        <taxon>Eukaryota</taxon>
        <taxon>Viridiplantae</taxon>
        <taxon>Chlorophyta</taxon>
        <taxon>Chloropicophyceae</taxon>
        <taxon>Chloropicales</taxon>
        <taxon>Chloropicaceae</taxon>
        <taxon>Chloropicon</taxon>
    </lineage>
</organism>
<comment type="subcellular location">
    <subcellularLocation>
        <location evidence="1 11">Nucleus</location>
    </subcellularLocation>
</comment>
<dbReference type="InterPro" id="IPR019786">
    <property type="entry name" value="Zinc_finger_PHD-type_CS"/>
</dbReference>
<dbReference type="SMART" id="SM01408">
    <property type="entry name" value="ING"/>
    <property type="match status" value="1"/>
</dbReference>
<dbReference type="Pfam" id="PF00628">
    <property type="entry name" value="PHD"/>
    <property type="match status" value="1"/>
</dbReference>
<dbReference type="Gene3D" id="3.30.40.10">
    <property type="entry name" value="Zinc/RING finger domain, C3HC4 (zinc finger)"/>
    <property type="match status" value="1"/>
</dbReference>
<feature type="binding site" evidence="9">
    <location>
        <position position="257"/>
    </location>
    <ligand>
        <name>Zn(2+)</name>
        <dbReference type="ChEBI" id="CHEBI:29105"/>
        <label>1</label>
    </ligand>
</feature>
<feature type="region of interest" description="Disordered" evidence="12">
    <location>
        <begin position="69"/>
        <end position="101"/>
    </location>
</feature>
<name>A0A5B8MZG8_9CHLO</name>
<proteinExistence type="inferred from homology"/>
<dbReference type="PANTHER" id="PTHR10333">
    <property type="entry name" value="INHIBITOR OF GROWTH PROTEIN"/>
    <property type="match status" value="1"/>
</dbReference>
<dbReference type="Gene3D" id="6.10.140.1740">
    <property type="match status" value="1"/>
</dbReference>
<evidence type="ECO:0000256" key="10">
    <source>
        <dbReference type="PROSITE-ProRule" id="PRU00146"/>
    </source>
</evidence>
<dbReference type="Pfam" id="PF12998">
    <property type="entry name" value="ING"/>
    <property type="match status" value="1"/>
</dbReference>
<keyword evidence="15" id="KW-1185">Reference proteome</keyword>
<evidence type="ECO:0000256" key="6">
    <source>
        <dbReference type="ARBA" id="ARBA00022853"/>
    </source>
</evidence>
<dbReference type="SMART" id="SM00249">
    <property type="entry name" value="PHD"/>
    <property type="match status" value="1"/>
</dbReference>
<feature type="binding site" evidence="9">
    <location>
        <position position="260"/>
    </location>
    <ligand>
        <name>Zn(2+)</name>
        <dbReference type="ChEBI" id="CHEBI:29105"/>
        <label>1</label>
    </ligand>
</feature>
<dbReference type="InterPro" id="IPR019787">
    <property type="entry name" value="Znf_PHD-finger"/>
</dbReference>
<gene>
    <name evidence="14" type="ORF">A3770_17p79740</name>
</gene>
<keyword evidence="5 9" id="KW-0862">Zinc</keyword>
<feature type="binding site" evidence="9">
    <location>
        <position position="246"/>
    </location>
    <ligand>
        <name>Zn(2+)</name>
        <dbReference type="ChEBI" id="CHEBI:29105"/>
        <label>2</label>
    </ligand>
</feature>
<feature type="binding site" evidence="9">
    <location>
        <position position="233"/>
    </location>
    <ligand>
        <name>Zn(2+)</name>
        <dbReference type="ChEBI" id="CHEBI:29105"/>
        <label>1</label>
    </ligand>
</feature>
<keyword evidence="3 9" id="KW-0479">Metal-binding</keyword>
<dbReference type="FunFam" id="3.30.40.10:FF:000016">
    <property type="entry name" value="Inhibitor of growth protein"/>
    <property type="match status" value="1"/>
</dbReference>
<accession>A0A5B8MZG8</accession>
<dbReference type="Proteomes" id="UP000316726">
    <property type="component" value="Chromosome 17"/>
</dbReference>
<reference evidence="14 15" key="1">
    <citation type="submission" date="2018-07" db="EMBL/GenBank/DDBJ databases">
        <title>The complete nuclear genome of the prasinophyte Chloropicon primus (CCMP1205).</title>
        <authorList>
            <person name="Pombert J.-F."/>
            <person name="Otis C."/>
            <person name="Turmel M."/>
            <person name="Lemieux C."/>
        </authorList>
    </citation>
    <scope>NUCLEOTIDE SEQUENCE [LARGE SCALE GENOMIC DNA]</scope>
    <source>
        <strain evidence="14 15">CCMP1205</strain>
    </source>
</reference>
<feature type="compositionally biased region" description="Basic residues" evidence="12">
    <location>
        <begin position="178"/>
        <end position="190"/>
    </location>
</feature>
<sequence length="285" mass="31628">MASVKEEAKGSGKPLYTTPQLDIFIKEVDTLKTSLATNLKRIREIDEEAQARKDVLVRKARTLLMEVRKGRGASASASGEETTTTAATGGPPGAMSPGSVKKQEEIAREFQDLIERSEDKVHFASQTYDLVDLHTCRLDKALRSMEEELRSQRRMASMYDPKYALPEDQQAGVLARGGRGRGNNKQKQAKRGAERKLKGSAQGIGQQALGAAAGGAQPYVMDMKVDPSEPTYCYCNRVSFGNMVGCDNDDCPWEWFHIACVGILPENMPKGKWYCPECRKSMKRW</sequence>
<feature type="site" description="Histone H3K4me3 binding" evidence="8">
    <location>
        <position position="232"/>
    </location>
</feature>
<evidence type="ECO:0000313" key="15">
    <source>
        <dbReference type="Proteomes" id="UP000316726"/>
    </source>
</evidence>
<feature type="binding site" evidence="9">
    <location>
        <position position="275"/>
    </location>
    <ligand>
        <name>Zn(2+)</name>
        <dbReference type="ChEBI" id="CHEBI:29105"/>
        <label>2</label>
    </ligand>
</feature>
<evidence type="ECO:0000256" key="11">
    <source>
        <dbReference type="RuleBase" id="RU361213"/>
    </source>
</evidence>
<evidence type="ECO:0000256" key="1">
    <source>
        <dbReference type="ARBA" id="ARBA00004123"/>
    </source>
</evidence>
<dbReference type="InterPro" id="IPR013083">
    <property type="entry name" value="Znf_RING/FYVE/PHD"/>
</dbReference>
<dbReference type="EMBL" id="CP031050">
    <property type="protein sequence ID" value="QDZ25456.1"/>
    <property type="molecule type" value="Genomic_DNA"/>
</dbReference>
<dbReference type="InterPro" id="IPR011011">
    <property type="entry name" value="Znf_FYVE_PHD"/>
</dbReference>